<protein>
    <recommendedName>
        <fullName evidence="11">Lipopolysaccharide biosynthesis protein</fullName>
    </recommendedName>
</protein>
<feature type="transmembrane region" description="Helical" evidence="8">
    <location>
        <begin position="152"/>
        <end position="169"/>
    </location>
</feature>
<comment type="subcellular location">
    <subcellularLocation>
        <location evidence="1">Cell membrane</location>
        <topology evidence="1">Multi-pass membrane protein</topology>
    </subcellularLocation>
</comment>
<keyword evidence="3" id="KW-1003">Cell membrane</keyword>
<keyword evidence="10" id="KW-1185">Reference proteome</keyword>
<proteinExistence type="inferred from homology"/>
<organism evidence="9 10">
    <name type="scientific">Sphingomonas ginkgonis</name>
    <dbReference type="NCBI Taxonomy" id="2315330"/>
    <lineage>
        <taxon>Bacteria</taxon>
        <taxon>Pseudomonadati</taxon>
        <taxon>Pseudomonadota</taxon>
        <taxon>Alphaproteobacteria</taxon>
        <taxon>Sphingomonadales</taxon>
        <taxon>Sphingomonadaceae</taxon>
        <taxon>Sphingomonas</taxon>
    </lineage>
</organism>
<feature type="transmembrane region" description="Helical" evidence="8">
    <location>
        <begin position="290"/>
        <end position="312"/>
    </location>
</feature>
<feature type="transmembrane region" description="Helical" evidence="8">
    <location>
        <begin position="121"/>
        <end position="146"/>
    </location>
</feature>
<reference evidence="9 10" key="1">
    <citation type="submission" date="2018-12" db="EMBL/GenBank/DDBJ databases">
        <title>Sphingomonas sp. HMF7854 Genome sequencing and assembly.</title>
        <authorList>
            <person name="Cha I."/>
            <person name="Kang H."/>
            <person name="Kim H."/>
            <person name="Kang J."/>
            <person name="Joh K."/>
        </authorList>
    </citation>
    <scope>NUCLEOTIDE SEQUENCE [LARGE SCALE GENOMIC DNA]</scope>
    <source>
        <strain evidence="9 10">HMF7854</strain>
    </source>
</reference>
<dbReference type="PANTHER" id="PTHR30250">
    <property type="entry name" value="PST FAMILY PREDICTED COLANIC ACID TRANSPORTER"/>
    <property type="match status" value="1"/>
</dbReference>
<evidence type="ECO:0000256" key="6">
    <source>
        <dbReference type="ARBA" id="ARBA00023136"/>
    </source>
</evidence>
<dbReference type="OrthoDB" id="7605542at2"/>
<feature type="transmembrane region" description="Helical" evidence="8">
    <location>
        <begin position="419"/>
        <end position="441"/>
    </location>
</feature>
<evidence type="ECO:0000256" key="7">
    <source>
        <dbReference type="SAM" id="MobiDB-lite"/>
    </source>
</evidence>
<evidence type="ECO:0000256" key="3">
    <source>
        <dbReference type="ARBA" id="ARBA00022475"/>
    </source>
</evidence>
<dbReference type="RefSeq" id="WP_126718923.1">
    <property type="nucleotide sequence ID" value="NZ_RWJF01000001.1"/>
</dbReference>
<dbReference type="Pfam" id="PF13440">
    <property type="entry name" value="Polysacc_synt_3"/>
    <property type="match status" value="1"/>
</dbReference>
<comment type="caution">
    <text evidence="9">The sequence shown here is derived from an EMBL/GenBank/DDBJ whole genome shotgun (WGS) entry which is preliminary data.</text>
</comment>
<dbReference type="PANTHER" id="PTHR30250:SF10">
    <property type="entry name" value="LIPOPOLYSACCHARIDE BIOSYNTHESIS PROTEIN WZXC"/>
    <property type="match status" value="1"/>
</dbReference>
<feature type="transmembrane region" description="Helical" evidence="8">
    <location>
        <begin position="394"/>
        <end position="413"/>
    </location>
</feature>
<accession>A0A429VAS6</accession>
<evidence type="ECO:0000256" key="8">
    <source>
        <dbReference type="SAM" id="Phobius"/>
    </source>
</evidence>
<gene>
    <name evidence="9" type="ORF">HMF7854_09755</name>
</gene>
<feature type="transmembrane region" description="Helical" evidence="8">
    <location>
        <begin position="483"/>
        <end position="504"/>
    </location>
</feature>
<name>A0A429VAS6_9SPHN</name>
<feature type="transmembrane region" description="Helical" evidence="8">
    <location>
        <begin position="255"/>
        <end position="278"/>
    </location>
</feature>
<evidence type="ECO:0000256" key="4">
    <source>
        <dbReference type="ARBA" id="ARBA00022692"/>
    </source>
</evidence>
<feature type="region of interest" description="Disordered" evidence="7">
    <location>
        <begin position="1"/>
        <end position="36"/>
    </location>
</feature>
<evidence type="ECO:0000313" key="10">
    <source>
        <dbReference type="Proteomes" id="UP000274661"/>
    </source>
</evidence>
<feature type="transmembrane region" description="Helical" evidence="8">
    <location>
        <begin position="190"/>
        <end position="211"/>
    </location>
</feature>
<keyword evidence="4 8" id="KW-0812">Transmembrane</keyword>
<dbReference type="InterPro" id="IPR050833">
    <property type="entry name" value="Poly_Biosynth_Transport"/>
</dbReference>
<comment type="similarity">
    <text evidence="2">Belongs to the polysaccharide synthase family.</text>
</comment>
<feature type="transmembrane region" description="Helical" evidence="8">
    <location>
        <begin position="358"/>
        <end position="382"/>
    </location>
</feature>
<dbReference type="AlphaFoldDB" id="A0A429VAS6"/>
<dbReference type="GO" id="GO:0005886">
    <property type="term" value="C:plasma membrane"/>
    <property type="evidence" value="ECO:0007669"/>
    <property type="project" value="UniProtKB-SubCell"/>
</dbReference>
<evidence type="ECO:0000256" key="2">
    <source>
        <dbReference type="ARBA" id="ARBA00007430"/>
    </source>
</evidence>
<feature type="transmembrane region" description="Helical" evidence="8">
    <location>
        <begin position="217"/>
        <end position="234"/>
    </location>
</feature>
<evidence type="ECO:0000313" key="9">
    <source>
        <dbReference type="EMBL" id="RST31090.1"/>
    </source>
</evidence>
<feature type="transmembrane region" description="Helical" evidence="8">
    <location>
        <begin position="453"/>
        <end position="471"/>
    </location>
</feature>
<sequence>MPKEPPAVRSPPLWDPVRDRRAGRLSELDPPAAPPPAAPAARLSAWAVGKAALWSVGNAATSQGLSLLAFLITARIISPAAFGLVAIATLIVEVSKRLVVEPLAIRLMSLPDPSEDEYNEFFSSIVLLSGLGSAAIFLLAYPIAWILREPPLAPVVELIAVVLFGTGLWRSHEIWYSKRFEYHALAVRSSIASAFGGATGIGMALAGFGVWSLVAQQLVSTAVTVVLLVFLSPWRPRLRFHLGHTRRHLGSARHLALINVLNFVGYEADVFFITYYLGSTAAGIYSAAKRLMLAANLIIVSSTGSVILALFSRGSENPAAYQRLLNSLLVVGLVFFPVFVGLSLLGTDVIALLLNKKWLASGAILSILALSTLGQGMASLVTNYLIAARADRQFTAVVLGGAVATVCVLPLLAHVSARGVAFGVAAITWSSLVALCIAAAAREGRSVLAMLKALALPAAGAGAMTAAYLLLPFHAAPLLRLLLLPPLLLAVFAVTVTLLGYPEMKRLVSIARRRGRDAPDG</sequence>
<dbReference type="EMBL" id="RWJF01000001">
    <property type="protein sequence ID" value="RST31090.1"/>
    <property type="molecule type" value="Genomic_DNA"/>
</dbReference>
<keyword evidence="6 8" id="KW-0472">Membrane</keyword>
<evidence type="ECO:0000256" key="5">
    <source>
        <dbReference type="ARBA" id="ARBA00022989"/>
    </source>
</evidence>
<dbReference type="Proteomes" id="UP000274661">
    <property type="component" value="Unassembled WGS sequence"/>
</dbReference>
<feature type="transmembrane region" description="Helical" evidence="8">
    <location>
        <begin position="324"/>
        <end position="346"/>
    </location>
</feature>
<keyword evidence="5 8" id="KW-1133">Transmembrane helix</keyword>
<evidence type="ECO:0000256" key="1">
    <source>
        <dbReference type="ARBA" id="ARBA00004651"/>
    </source>
</evidence>
<evidence type="ECO:0008006" key="11">
    <source>
        <dbReference type="Google" id="ProtNLM"/>
    </source>
</evidence>
<feature type="compositionally biased region" description="Basic and acidic residues" evidence="7">
    <location>
        <begin position="16"/>
        <end position="27"/>
    </location>
</feature>